<feature type="domain" description="Ig-like" evidence="7">
    <location>
        <begin position="1247"/>
        <end position="1327"/>
    </location>
</feature>
<dbReference type="GO" id="GO:0005576">
    <property type="term" value="C:extracellular region"/>
    <property type="evidence" value="ECO:0007669"/>
    <property type="project" value="UniProtKB-SubCell"/>
</dbReference>
<evidence type="ECO:0000256" key="2">
    <source>
        <dbReference type="ARBA" id="ARBA00022525"/>
    </source>
</evidence>
<feature type="signal peptide" evidence="5">
    <location>
        <begin position="1"/>
        <end position="25"/>
    </location>
</feature>
<protein>
    <submittedName>
        <fullName evidence="9 10">Uncharacterized protein LOC110979373 isoform X1</fullName>
    </submittedName>
</protein>
<dbReference type="InterPro" id="IPR003599">
    <property type="entry name" value="Ig_sub"/>
</dbReference>
<dbReference type="InterPro" id="IPR025155">
    <property type="entry name" value="WxxW_domain"/>
</dbReference>
<proteinExistence type="predicted"/>
<dbReference type="Pfam" id="PF13330">
    <property type="entry name" value="Mucin2_WxxW"/>
    <property type="match status" value="3"/>
</dbReference>
<dbReference type="SMART" id="SM00409">
    <property type="entry name" value="IG"/>
    <property type="match status" value="4"/>
</dbReference>
<evidence type="ECO:0000259" key="6">
    <source>
        <dbReference type="PROSITE" id="PS50022"/>
    </source>
</evidence>
<keyword evidence="4" id="KW-0325">Glycoprotein</keyword>
<dbReference type="Proteomes" id="UP000694845">
    <property type="component" value="Unplaced"/>
</dbReference>
<dbReference type="PANTHER" id="PTHR15031">
    <property type="entry name" value="CARTILAGE INTERMEDIATE LAYER PROTEIN CLIP"/>
    <property type="match status" value="1"/>
</dbReference>
<dbReference type="SUPFAM" id="SSF49785">
    <property type="entry name" value="Galactose-binding domain-like"/>
    <property type="match status" value="1"/>
</dbReference>
<feature type="domain" description="F5/8 type C" evidence="6">
    <location>
        <begin position="778"/>
        <end position="924"/>
    </location>
</feature>
<dbReference type="Pfam" id="PF13385">
    <property type="entry name" value="Laminin_G_3"/>
    <property type="match status" value="1"/>
</dbReference>
<dbReference type="SMART" id="SM00408">
    <property type="entry name" value="IGc2"/>
    <property type="match status" value="3"/>
</dbReference>
<reference evidence="9 10" key="1">
    <citation type="submission" date="2025-04" db="UniProtKB">
        <authorList>
            <consortium name="RefSeq"/>
        </authorList>
    </citation>
    <scope>IDENTIFICATION</scope>
</reference>
<feature type="chain" id="PRO_5044665538" evidence="5">
    <location>
        <begin position="26"/>
        <end position="1346"/>
    </location>
</feature>
<feature type="domain" description="Ig-like" evidence="7">
    <location>
        <begin position="394"/>
        <end position="475"/>
    </location>
</feature>
<feature type="domain" description="Ig-like" evidence="7">
    <location>
        <begin position="1143"/>
        <end position="1227"/>
    </location>
</feature>
<evidence type="ECO:0000313" key="10">
    <source>
        <dbReference type="RefSeq" id="XP_022090823.1"/>
    </source>
</evidence>
<dbReference type="OrthoDB" id="9929167at2759"/>
<dbReference type="RefSeq" id="XP_022090823.1">
    <property type="nucleotide sequence ID" value="XM_022235131.1"/>
</dbReference>
<dbReference type="SUPFAM" id="SSF48726">
    <property type="entry name" value="Immunoglobulin"/>
    <property type="match status" value="4"/>
</dbReference>
<sequence length="1346" mass="147696">MGIKARMKGLVLCMCLFLQLPSACAQCANESPIPPTVPPTSWTAWYNVDNPDDGTDDETHAAVKAVHPAVCPTPTQANCRVRFLHTDHVTAGQTLVTGCSPTGGLLCRDADQADSRRCLDYEIRFQCPTSNDAFPEPHFHWDMSTKTSVDADEPVTCVGTVSSIYPTAGGMTGIIGGTLDVTDSFDSSDHLCAVRNQKAGWINYGSGNDRCISEPVCCTSGFTMTFWMRNRTPAFTPTTIIMSTGGHASKARGLALYLGDYITFDVRGFVTSQAFKLNVMSYFPDDQWTHHSFTYEPGVGANYYKDGVFVETTDTVEIGGSSASNYDDVVMFSRNNDPSGWPLELIDGDFSNFKMFYKAFNETEVQNAYLQETSESKLLIHYLRKHSHEDSFGVELECLAKAGSQPTIVWHRSVDGAHFEPVSSSADVAIYESSPNSYRRRSILVARDLSFSSDVIFVCEAVDTARGGSVSKRVTIPKRVMYWTPWLSADNTLDGDDRETLIKQRQKYDLLCKYPSDIECRTVYDGLPSNETGQVLNISCTLSSGLECRGADQSAEHGYWCYDYKVRYQCPEPLNRWTPWYDAKDPDGAVEDETLATHTSLAYPDLCSQPIGAECRLKASKQDLLASGFVPEVPYLCNANGFRCQHADNTGSCPDFEVRYRCPDSTALESISVDGLRQESHHLNPDLRLTCTATVGSPTVGSFRMEWARFDPETPRPAAAAPLASGGIISIDSNVSPSVMTIDNFVSSTLANTSLVCIARDDVFVDAKTIAISLPSFCELPVGVSSGEVGVVQITPSTVKSSPFKVPGVNGLDPWVPTTSDANQWLDFDLGVDFAITGIAVQGDPDNSPPINHVQEFSLRAKANEDDSWVLYTDARGMSVFNSNYSEGPTSFTTLTPNITTRFLRFSPKLWNNEIMVRVEIYGCAVGESTLRIVQLSKHYDVVGNNFTLTCLTEHYPVPNVTWLADGSPVSPVQGVWEISDTIDTFPTRVSTLTLIGFRPDLDNVTFTCVAQSGIKVEKANISTQYKFQGIVTVSSDQTPYYGSDVIITCVASDDDIYVMEWGHRTAATSDPFTIVRSSGRYLIAKIVNNATSWQSTLTISRFIQSDEGEYACLVNSDTARDTSVVVGKSGLRKVWANATFDQGTNSYQLECAVSYPNIEPDVIWVIPNGDGVNHTTSKYQIQNNLFVVVGNLTKVSRLTVHHYSFSQDDGTYRCSFTAAGQVVNITLEARFAYNGSISASVTKPVQGQPVRFICTADDVDHVHHADWLRVVGNDRLRIENDVIHSVYEDRSGGVFRLHVDLNPYSGTEDGDYVCSVNNGTGEATVTLSGQLVFAALTGRGEDALP</sequence>
<evidence type="ECO:0000256" key="3">
    <source>
        <dbReference type="ARBA" id="ARBA00022729"/>
    </source>
</evidence>
<dbReference type="Gene3D" id="2.60.120.200">
    <property type="match status" value="1"/>
</dbReference>
<dbReference type="InterPro" id="IPR036179">
    <property type="entry name" value="Ig-like_dom_sf"/>
</dbReference>
<gene>
    <name evidence="9 10" type="primary">LOC110979373</name>
</gene>
<accession>A0A8B7YC37</accession>
<dbReference type="InterPro" id="IPR008979">
    <property type="entry name" value="Galactose-bd-like_sf"/>
</dbReference>
<dbReference type="PROSITE" id="PS50835">
    <property type="entry name" value="IG_LIKE"/>
    <property type="match status" value="5"/>
</dbReference>
<keyword evidence="2" id="KW-0964">Secreted</keyword>
<dbReference type="PANTHER" id="PTHR15031:SF4">
    <property type="entry name" value="CARTILAGE INTERMEDIATE LAYER PROTEIN 1"/>
    <property type="match status" value="1"/>
</dbReference>
<evidence type="ECO:0000256" key="4">
    <source>
        <dbReference type="ARBA" id="ARBA00023180"/>
    </source>
</evidence>
<dbReference type="InterPro" id="IPR000421">
    <property type="entry name" value="FA58C"/>
</dbReference>
<feature type="domain" description="Ig-like" evidence="7">
    <location>
        <begin position="1029"/>
        <end position="1124"/>
    </location>
</feature>
<name>A0A8B7YC37_ACAPL</name>
<dbReference type="SUPFAM" id="SSF49899">
    <property type="entry name" value="Concanavalin A-like lectins/glucanases"/>
    <property type="match status" value="1"/>
</dbReference>
<dbReference type="InterPro" id="IPR039675">
    <property type="entry name" value="CILP1/CILP2"/>
</dbReference>
<dbReference type="InterPro" id="IPR013320">
    <property type="entry name" value="ConA-like_dom_sf"/>
</dbReference>
<dbReference type="GeneID" id="110979373"/>
<dbReference type="PROSITE" id="PS01285">
    <property type="entry name" value="FA58C_1"/>
    <property type="match status" value="1"/>
</dbReference>
<evidence type="ECO:0000313" key="8">
    <source>
        <dbReference type="Proteomes" id="UP000694845"/>
    </source>
</evidence>
<organism evidence="8 9">
    <name type="scientific">Acanthaster planci</name>
    <name type="common">Crown-of-thorns starfish</name>
    <dbReference type="NCBI Taxonomy" id="133434"/>
    <lineage>
        <taxon>Eukaryota</taxon>
        <taxon>Metazoa</taxon>
        <taxon>Echinodermata</taxon>
        <taxon>Eleutherozoa</taxon>
        <taxon>Asterozoa</taxon>
        <taxon>Asteroidea</taxon>
        <taxon>Valvatacea</taxon>
        <taxon>Valvatida</taxon>
        <taxon>Acanthasteridae</taxon>
        <taxon>Acanthaster</taxon>
    </lineage>
</organism>
<evidence type="ECO:0000259" key="7">
    <source>
        <dbReference type="PROSITE" id="PS50835"/>
    </source>
</evidence>
<dbReference type="InterPro" id="IPR003598">
    <property type="entry name" value="Ig_sub2"/>
</dbReference>
<evidence type="ECO:0000256" key="1">
    <source>
        <dbReference type="ARBA" id="ARBA00004613"/>
    </source>
</evidence>
<dbReference type="PROSITE" id="PS50022">
    <property type="entry name" value="FA58C_3"/>
    <property type="match status" value="1"/>
</dbReference>
<comment type="subcellular location">
    <subcellularLocation>
        <location evidence="1">Secreted</location>
    </subcellularLocation>
</comment>
<dbReference type="RefSeq" id="XP_022090814.1">
    <property type="nucleotide sequence ID" value="XM_022235122.1"/>
</dbReference>
<evidence type="ECO:0000256" key="5">
    <source>
        <dbReference type="SAM" id="SignalP"/>
    </source>
</evidence>
<keyword evidence="8" id="KW-1185">Reference proteome</keyword>
<evidence type="ECO:0000313" key="9">
    <source>
        <dbReference type="RefSeq" id="XP_022090814.1"/>
    </source>
</evidence>
<dbReference type="CDD" id="cd00096">
    <property type="entry name" value="Ig"/>
    <property type="match status" value="1"/>
</dbReference>
<dbReference type="InterPro" id="IPR013783">
    <property type="entry name" value="Ig-like_fold"/>
</dbReference>
<dbReference type="Gene3D" id="2.60.40.10">
    <property type="entry name" value="Immunoglobulins"/>
    <property type="match status" value="3"/>
</dbReference>
<dbReference type="Pfam" id="PF00754">
    <property type="entry name" value="F5_F8_type_C"/>
    <property type="match status" value="1"/>
</dbReference>
<dbReference type="Gene3D" id="2.60.120.260">
    <property type="entry name" value="Galactose-binding domain-like"/>
    <property type="match status" value="1"/>
</dbReference>
<dbReference type="InterPro" id="IPR007110">
    <property type="entry name" value="Ig-like_dom"/>
</dbReference>
<keyword evidence="3 5" id="KW-0732">Signal</keyword>
<dbReference type="KEGG" id="aplc:110979373"/>
<feature type="domain" description="Ig-like" evidence="7">
    <location>
        <begin position="944"/>
        <end position="1023"/>
    </location>
</feature>